<evidence type="ECO:0000313" key="2">
    <source>
        <dbReference type="Proteomes" id="UP000308600"/>
    </source>
</evidence>
<proteinExistence type="predicted"/>
<evidence type="ECO:0000313" key="1">
    <source>
        <dbReference type="EMBL" id="TFK68223.1"/>
    </source>
</evidence>
<organism evidence="1 2">
    <name type="scientific">Pluteus cervinus</name>
    <dbReference type="NCBI Taxonomy" id="181527"/>
    <lineage>
        <taxon>Eukaryota</taxon>
        <taxon>Fungi</taxon>
        <taxon>Dikarya</taxon>
        <taxon>Basidiomycota</taxon>
        <taxon>Agaricomycotina</taxon>
        <taxon>Agaricomycetes</taxon>
        <taxon>Agaricomycetidae</taxon>
        <taxon>Agaricales</taxon>
        <taxon>Pluteineae</taxon>
        <taxon>Pluteaceae</taxon>
        <taxon>Pluteus</taxon>
    </lineage>
</organism>
<reference evidence="1 2" key="1">
    <citation type="journal article" date="2019" name="Nat. Ecol. Evol.">
        <title>Megaphylogeny resolves global patterns of mushroom evolution.</title>
        <authorList>
            <person name="Varga T."/>
            <person name="Krizsan K."/>
            <person name="Foldi C."/>
            <person name="Dima B."/>
            <person name="Sanchez-Garcia M."/>
            <person name="Sanchez-Ramirez S."/>
            <person name="Szollosi G.J."/>
            <person name="Szarkandi J.G."/>
            <person name="Papp V."/>
            <person name="Albert L."/>
            <person name="Andreopoulos W."/>
            <person name="Angelini C."/>
            <person name="Antonin V."/>
            <person name="Barry K.W."/>
            <person name="Bougher N.L."/>
            <person name="Buchanan P."/>
            <person name="Buyck B."/>
            <person name="Bense V."/>
            <person name="Catcheside P."/>
            <person name="Chovatia M."/>
            <person name="Cooper J."/>
            <person name="Damon W."/>
            <person name="Desjardin D."/>
            <person name="Finy P."/>
            <person name="Geml J."/>
            <person name="Haridas S."/>
            <person name="Hughes K."/>
            <person name="Justo A."/>
            <person name="Karasinski D."/>
            <person name="Kautmanova I."/>
            <person name="Kiss B."/>
            <person name="Kocsube S."/>
            <person name="Kotiranta H."/>
            <person name="LaButti K.M."/>
            <person name="Lechner B.E."/>
            <person name="Liimatainen K."/>
            <person name="Lipzen A."/>
            <person name="Lukacs Z."/>
            <person name="Mihaltcheva S."/>
            <person name="Morgado L.N."/>
            <person name="Niskanen T."/>
            <person name="Noordeloos M.E."/>
            <person name="Ohm R.A."/>
            <person name="Ortiz-Santana B."/>
            <person name="Ovrebo C."/>
            <person name="Racz N."/>
            <person name="Riley R."/>
            <person name="Savchenko A."/>
            <person name="Shiryaev A."/>
            <person name="Soop K."/>
            <person name="Spirin V."/>
            <person name="Szebenyi C."/>
            <person name="Tomsovsky M."/>
            <person name="Tulloss R.E."/>
            <person name="Uehling J."/>
            <person name="Grigoriev I.V."/>
            <person name="Vagvolgyi C."/>
            <person name="Papp T."/>
            <person name="Martin F.M."/>
            <person name="Miettinen O."/>
            <person name="Hibbett D.S."/>
            <person name="Nagy L.G."/>
        </authorList>
    </citation>
    <scope>NUCLEOTIDE SEQUENCE [LARGE SCALE GENOMIC DNA]</scope>
    <source>
        <strain evidence="1 2">NL-1719</strain>
    </source>
</reference>
<sequence>MRHYLPTSPRHAIDALGAFDGTRLIPTMAWMNELLVVPQEWELEPDPIELPVSTSKNALDAWMRTNAQNLSTVLYSEGITGDVDLARERPKLTIIVVDQSRGPYPDISSPVNDSDPPPELQLKLDTQTTRAGLMFNIAITSMELWQSSHGDRFEYVLVHLSWYPQGRHRATSDGNTPAHFSTKILLKRNPGVPGPYSWVVGPGAYIVPYFPREGDPQGAHVVPVDLEERLTPTADYYTSTVEGELGGICLVQLRFLGSFLPSLIDLVSVVRVLHSTTTYAYNLLKYPAFWYADTIMALMAALEGVESETQVVEGKERVYKDLQRGLRKDLRTNGFENGGVDWAGWLRWMNLGFWISSDSRSMYPKGFPLPVDERTDATALKEAKKEAEQQAGLICSKLKQSIDMRTQVRRDERRQFEQTARTIHEEIIHRDISLALERGQLGMSASSD</sequence>
<keyword evidence="2" id="KW-1185">Reference proteome</keyword>
<protein>
    <submittedName>
        <fullName evidence="1">Uncharacterized protein</fullName>
    </submittedName>
</protein>
<accession>A0ACD3AQK1</accession>
<dbReference type="Proteomes" id="UP000308600">
    <property type="component" value="Unassembled WGS sequence"/>
</dbReference>
<name>A0ACD3AQK1_9AGAR</name>
<gene>
    <name evidence="1" type="ORF">BDN72DRAFT_960382</name>
</gene>
<dbReference type="EMBL" id="ML208356">
    <property type="protein sequence ID" value="TFK68223.1"/>
    <property type="molecule type" value="Genomic_DNA"/>
</dbReference>